<dbReference type="AlphaFoldDB" id="A0A024H381"/>
<dbReference type="Proteomes" id="UP000035722">
    <property type="component" value="Unassembled WGS sequence"/>
</dbReference>
<feature type="transmembrane region" description="Helical" evidence="1">
    <location>
        <begin position="157"/>
        <end position="177"/>
    </location>
</feature>
<feature type="transmembrane region" description="Helical" evidence="1">
    <location>
        <begin position="111"/>
        <end position="128"/>
    </location>
</feature>
<keyword evidence="1" id="KW-1133">Transmembrane helix</keyword>
<organism evidence="2 3">
    <name type="scientific">Pseudarthrobacter siccitolerans</name>
    <dbReference type="NCBI Taxonomy" id="861266"/>
    <lineage>
        <taxon>Bacteria</taxon>
        <taxon>Bacillati</taxon>
        <taxon>Actinomycetota</taxon>
        <taxon>Actinomycetes</taxon>
        <taxon>Micrococcales</taxon>
        <taxon>Micrococcaceae</taxon>
        <taxon>Pseudarthrobacter</taxon>
    </lineage>
</organism>
<keyword evidence="1" id="KW-0472">Membrane</keyword>
<dbReference type="RefSeq" id="WP_235436647.1">
    <property type="nucleotide sequence ID" value="NZ_CAQI01000044.1"/>
</dbReference>
<dbReference type="STRING" id="861266.ARTSIC4J27_2301"/>
<keyword evidence="3" id="KW-1185">Reference proteome</keyword>
<keyword evidence="1" id="KW-0812">Transmembrane</keyword>
<name>A0A024H381_9MICC</name>
<accession>A0A024H381</accession>
<proteinExistence type="predicted"/>
<dbReference type="EMBL" id="CAQI01000044">
    <property type="protein sequence ID" value="CCQ46337.1"/>
    <property type="molecule type" value="Genomic_DNA"/>
</dbReference>
<evidence type="ECO:0000256" key="1">
    <source>
        <dbReference type="SAM" id="Phobius"/>
    </source>
</evidence>
<feature type="transmembrane region" description="Helical" evidence="1">
    <location>
        <begin position="86"/>
        <end position="105"/>
    </location>
</feature>
<feature type="transmembrane region" description="Helical" evidence="1">
    <location>
        <begin position="37"/>
        <end position="56"/>
    </location>
</feature>
<gene>
    <name evidence="2" type="ORF">ARTSIC4J27_2301</name>
</gene>
<evidence type="ECO:0000313" key="3">
    <source>
        <dbReference type="Proteomes" id="UP000035722"/>
    </source>
</evidence>
<reference evidence="3" key="1">
    <citation type="journal article" date="2014" name="Genome Announc.">
        <title>Genome Sequence of Arthrobacter siccitolerans 4J27, a Xeroprotectant-Producing Desiccation-Tolerant Microorganism.</title>
        <authorList>
            <person name="Manzanera M."/>
            <person name="Santa-Cruz-Calvo L."/>
            <person name="Vilchez J.I."/>
            <person name="Garcia-Fontana C."/>
            <person name="Silva-Castro G.A."/>
            <person name="Calvo C."/>
            <person name="Gonzalez-Lopez J."/>
        </authorList>
    </citation>
    <scope>NUCLEOTIDE SEQUENCE [LARGE SCALE GENOMIC DNA]</scope>
    <source>
        <strain evidence="3">4J27</strain>
    </source>
</reference>
<protein>
    <submittedName>
        <fullName evidence="2">Membrane-like protein</fullName>
    </submittedName>
</protein>
<comment type="caution">
    <text evidence="2">The sequence shown here is derived from an EMBL/GenBank/DDBJ whole genome shotgun (WGS) entry which is preliminary data.</text>
</comment>
<sequence length="377" mass="39979">MGKSQARPAVRWAGGTRFLKQAVEGLSAAFAAQRLQLAAKAALAAGLAFLIAPLMPGSAAHYAYYAPLGALVAMYHNVAGSVRQGVQALTGLAVGIGLAVILVNITDPSPLTVAIFMGIGVLLGGLPGLGSGSDWIPTAALLVLLVGGSNADDFSFGYLVQMGAGVAVGIAVNFLVFPPLHLKAAAASLDDLRLALGRQMTDMGTALREEWPPEHEEWSRRSDELASATRSVRHLVKEADASRRANPRRKLHPRDIDLDYQNLRQLERVSFHVQDMTDVLSDVIWESDVPYTVPLQDNLPLADAITATGELLCSFSNEDPDRQAERFTAAKAAVEACMATTAARDVDEGAVPASESILLSLHRILRSVRPGTESAAS</sequence>
<evidence type="ECO:0000313" key="2">
    <source>
        <dbReference type="EMBL" id="CCQ46337.1"/>
    </source>
</evidence>